<accession>A0A9X1PZN9</accession>
<evidence type="ECO:0000256" key="1">
    <source>
        <dbReference type="SAM" id="SignalP"/>
    </source>
</evidence>
<dbReference type="EMBL" id="JAKEIP010000058">
    <property type="protein sequence ID" value="MCF1595199.1"/>
    <property type="molecule type" value="Genomic_DNA"/>
</dbReference>
<keyword evidence="3" id="KW-1185">Reference proteome</keyword>
<protein>
    <recommendedName>
        <fullName evidence="4">Secreted protein</fullName>
    </recommendedName>
</protein>
<sequence>MKHLIRRTGAACLLVGSMLLAAAPAQAATRATFYYPHITAPKNFTCVQWQWMGNYRQGSVWSENLQGKANQSVRVGDPDQKNGIMAMPGEQMNFLVTDGNAFPGQPCTGSRVIGYATVTVPAPDDSMDITLGSR</sequence>
<feature type="signal peptide" evidence="1">
    <location>
        <begin position="1"/>
        <end position="27"/>
    </location>
</feature>
<proteinExistence type="predicted"/>
<dbReference type="Proteomes" id="UP001139384">
    <property type="component" value="Unassembled WGS sequence"/>
</dbReference>
<evidence type="ECO:0008006" key="4">
    <source>
        <dbReference type="Google" id="ProtNLM"/>
    </source>
</evidence>
<keyword evidence="1" id="KW-0732">Signal</keyword>
<comment type="caution">
    <text evidence="2">The sequence shown here is derived from an EMBL/GenBank/DDBJ whole genome shotgun (WGS) entry which is preliminary data.</text>
</comment>
<reference evidence="2" key="1">
    <citation type="submission" date="2022-01" db="EMBL/GenBank/DDBJ databases">
        <title>Draft Genome Sequences of Seven Type Strains of the Genus Streptomyces.</title>
        <authorList>
            <person name="Aziz S."/>
            <person name="Coretto E."/>
            <person name="Chronakova A."/>
            <person name="Sproer C."/>
            <person name="Huber K."/>
            <person name="Nouioui I."/>
            <person name="Gross H."/>
        </authorList>
    </citation>
    <scope>NUCLEOTIDE SEQUENCE</scope>
    <source>
        <strain evidence="2">DSM 103493</strain>
    </source>
</reference>
<evidence type="ECO:0000313" key="3">
    <source>
        <dbReference type="Proteomes" id="UP001139384"/>
    </source>
</evidence>
<name>A0A9X1PZN9_STRM4</name>
<feature type="chain" id="PRO_5040814436" description="Secreted protein" evidence="1">
    <location>
        <begin position="28"/>
        <end position="134"/>
    </location>
</feature>
<evidence type="ECO:0000313" key="2">
    <source>
        <dbReference type="EMBL" id="MCF1595199.1"/>
    </source>
</evidence>
<gene>
    <name evidence="2" type="ORF">L0P92_16690</name>
</gene>
<organism evidence="2 3">
    <name type="scientific">Streptomyces muensis</name>
    <dbReference type="NCBI Taxonomy" id="1077944"/>
    <lineage>
        <taxon>Bacteria</taxon>
        <taxon>Bacillati</taxon>
        <taxon>Actinomycetota</taxon>
        <taxon>Actinomycetes</taxon>
        <taxon>Kitasatosporales</taxon>
        <taxon>Streptomycetaceae</taxon>
        <taxon>Streptomyces</taxon>
    </lineage>
</organism>
<dbReference type="RefSeq" id="WP_234763505.1">
    <property type="nucleotide sequence ID" value="NZ_JAKEIP010000058.1"/>
</dbReference>
<dbReference type="AlphaFoldDB" id="A0A9X1PZN9"/>